<name>A0A1I7YP66_9BILA</name>
<accession>A0A1I7YP66</accession>
<evidence type="ECO:0000313" key="3">
    <source>
        <dbReference type="WBParaSite" id="L893_g18291.t1"/>
    </source>
</evidence>
<organism evidence="2 3">
    <name type="scientific">Steinernema glaseri</name>
    <dbReference type="NCBI Taxonomy" id="37863"/>
    <lineage>
        <taxon>Eukaryota</taxon>
        <taxon>Metazoa</taxon>
        <taxon>Ecdysozoa</taxon>
        <taxon>Nematoda</taxon>
        <taxon>Chromadorea</taxon>
        <taxon>Rhabditida</taxon>
        <taxon>Tylenchina</taxon>
        <taxon>Panagrolaimomorpha</taxon>
        <taxon>Strongyloidoidea</taxon>
        <taxon>Steinernematidae</taxon>
        <taxon>Steinernema</taxon>
    </lineage>
</organism>
<dbReference type="AlphaFoldDB" id="A0A1I7YP66"/>
<dbReference type="Proteomes" id="UP000095287">
    <property type="component" value="Unplaced"/>
</dbReference>
<sequence length="82" mass="9465">MAPFEDPELDKKSPHLGQKKTGKATARPFTGQSSSYFERIPPRLPETAFNIPFTNLRILNEYRLACRKHNSTFRPPISEYVK</sequence>
<keyword evidence="2" id="KW-1185">Reference proteome</keyword>
<evidence type="ECO:0000313" key="2">
    <source>
        <dbReference type="Proteomes" id="UP000095287"/>
    </source>
</evidence>
<reference evidence="3" key="1">
    <citation type="submission" date="2016-11" db="UniProtKB">
        <authorList>
            <consortium name="WormBaseParasite"/>
        </authorList>
    </citation>
    <scope>IDENTIFICATION</scope>
</reference>
<protein>
    <submittedName>
        <fullName evidence="3">Histone domain-containing protein</fullName>
    </submittedName>
</protein>
<evidence type="ECO:0000256" key="1">
    <source>
        <dbReference type="SAM" id="MobiDB-lite"/>
    </source>
</evidence>
<feature type="region of interest" description="Disordered" evidence="1">
    <location>
        <begin position="1"/>
        <end position="37"/>
    </location>
</feature>
<proteinExistence type="predicted"/>
<dbReference type="WBParaSite" id="L893_g18291.t1">
    <property type="protein sequence ID" value="L893_g18291.t1"/>
    <property type="gene ID" value="L893_g18291"/>
</dbReference>